<dbReference type="STRING" id="1349767.GJA_1228"/>
<dbReference type="HOGENOM" id="CLU_069313_0_0_4"/>
<keyword evidence="11" id="KW-1185">Reference proteome</keyword>
<keyword evidence="10" id="KW-0969">Cilium</keyword>
<proteinExistence type="inferred from homology"/>
<keyword evidence="10" id="KW-0966">Cell projection</keyword>
<comment type="subcellular location">
    <subcellularLocation>
        <location evidence="9">Cell outer membrane</location>
        <topology evidence="9">Lipid-anchor</topology>
    </subcellularLocation>
    <subcellularLocation>
        <location evidence="9">Bacterial flagellum basal body</location>
    </subcellularLocation>
    <subcellularLocation>
        <location evidence="2">Membrane</location>
    </subcellularLocation>
</comment>
<dbReference type="AlphaFoldDB" id="W0V1Y8"/>
<dbReference type="EMBL" id="HG322949">
    <property type="protein sequence ID" value="CDG81881.1"/>
    <property type="molecule type" value="Genomic_DNA"/>
</dbReference>
<keyword evidence="6 9" id="KW-0472">Membrane</keyword>
<organism evidence="10 11">
    <name type="scientific">Janthinobacterium agaricidamnosum NBRC 102515 = DSM 9628</name>
    <dbReference type="NCBI Taxonomy" id="1349767"/>
    <lineage>
        <taxon>Bacteria</taxon>
        <taxon>Pseudomonadati</taxon>
        <taxon>Pseudomonadota</taxon>
        <taxon>Betaproteobacteria</taxon>
        <taxon>Burkholderiales</taxon>
        <taxon>Oxalobacteraceae</taxon>
        <taxon>Janthinobacterium</taxon>
    </lineage>
</organism>
<name>W0V1Y8_9BURK</name>
<dbReference type="GO" id="GO:0003774">
    <property type="term" value="F:cytoskeletal motor activity"/>
    <property type="evidence" value="ECO:0007669"/>
    <property type="project" value="InterPro"/>
</dbReference>
<dbReference type="PANTHER" id="PTHR34933:SF3">
    <property type="entry name" value="FLAGELLAR L-RING PROTEIN"/>
    <property type="match status" value="1"/>
</dbReference>
<evidence type="ECO:0000256" key="1">
    <source>
        <dbReference type="ARBA" id="ARBA00002591"/>
    </source>
</evidence>
<evidence type="ECO:0000256" key="8">
    <source>
        <dbReference type="ARBA" id="ARBA00023237"/>
    </source>
</evidence>
<evidence type="ECO:0000313" key="10">
    <source>
        <dbReference type="EMBL" id="CDG81881.1"/>
    </source>
</evidence>
<gene>
    <name evidence="9" type="primary">flgH</name>
    <name evidence="10" type="ORF">GJA_1228</name>
</gene>
<evidence type="ECO:0000256" key="2">
    <source>
        <dbReference type="ARBA" id="ARBA00004370"/>
    </source>
</evidence>
<evidence type="ECO:0000256" key="3">
    <source>
        <dbReference type="ARBA" id="ARBA00006929"/>
    </source>
</evidence>
<dbReference type="OrthoDB" id="9789463at2"/>
<dbReference type="GO" id="GO:0009427">
    <property type="term" value="C:bacterial-type flagellum basal body, distal rod, L ring"/>
    <property type="evidence" value="ECO:0007669"/>
    <property type="project" value="InterPro"/>
</dbReference>
<dbReference type="PANTHER" id="PTHR34933">
    <property type="entry name" value="FLAGELLAR L-RING PROTEIN"/>
    <property type="match status" value="1"/>
</dbReference>
<keyword evidence="10" id="KW-0282">Flagellum</keyword>
<dbReference type="RefSeq" id="WP_038489772.1">
    <property type="nucleotide sequence ID" value="NZ_BCTH01000087.1"/>
</dbReference>
<evidence type="ECO:0000256" key="6">
    <source>
        <dbReference type="ARBA" id="ARBA00023136"/>
    </source>
</evidence>
<comment type="subunit">
    <text evidence="4 9">The basal body constitutes a major portion of the flagellar organelle and consists of four rings (L,P,S, and M) mounted on a central rod.</text>
</comment>
<evidence type="ECO:0000256" key="4">
    <source>
        <dbReference type="ARBA" id="ARBA00011439"/>
    </source>
</evidence>
<keyword evidence="9" id="KW-0449">Lipoprotein</keyword>
<dbReference type="Pfam" id="PF02107">
    <property type="entry name" value="FlgH"/>
    <property type="match status" value="1"/>
</dbReference>
<dbReference type="GO" id="GO:0009279">
    <property type="term" value="C:cell outer membrane"/>
    <property type="evidence" value="ECO:0007669"/>
    <property type="project" value="UniProtKB-SubCell"/>
</dbReference>
<keyword evidence="5 9" id="KW-0732">Signal</keyword>
<reference evidence="10 11" key="1">
    <citation type="journal article" date="2015" name="Genome Announc.">
        <title>Genome Sequence of Mushroom Soft-Rot Pathogen Janthinobacterium agaricidamnosum.</title>
        <authorList>
            <person name="Graupner K."/>
            <person name="Lackner G."/>
            <person name="Hertweck C."/>
        </authorList>
    </citation>
    <scope>NUCLEOTIDE SEQUENCE [LARGE SCALE GENOMIC DNA]</scope>
    <source>
        <strain evidence="11">NBRC 102515 / DSM 9628</strain>
    </source>
</reference>
<dbReference type="PATRIC" id="fig|1349767.4.peg.2946"/>
<dbReference type="InterPro" id="IPR000527">
    <property type="entry name" value="Flag_Lring"/>
</dbReference>
<dbReference type="PROSITE" id="PS51257">
    <property type="entry name" value="PROKAR_LIPOPROTEIN"/>
    <property type="match status" value="1"/>
</dbReference>
<protein>
    <recommendedName>
        <fullName evidence="9">Flagellar L-ring protein</fullName>
    </recommendedName>
    <alternativeName>
        <fullName evidence="9">Basal body L-ring protein</fullName>
    </alternativeName>
</protein>
<comment type="function">
    <text evidence="1 9">Assembles around the rod to form the L-ring and probably protects the motor/basal body from shearing forces during rotation.</text>
</comment>
<evidence type="ECO:0000256" key="7">
    <source>
        <dbReference type="ARBA" id="ARBA00023143"/>
    </source>
</evidence>
<evidence type="ECO:0000256" key="5">
    <source>
        <dbReference type="ARBA" id="ARBA00022729"/>
    </source>
</evidence>
<accession>W0V1Y8</accession>
<dbReference type="GO" id="GO:0071973">
    <property type="term" value="P:bacterial-type flagellum-dependent cell motility"/>
    <property type="evidence" value="ECO:0007669"/>
    <property type="project" value="InterPro"/>
</dbReference>
<dbReference type="HAMAP" id="MF_00415">
    <property type="entry name" value="FlgH"/>
    <property type="match status" value="1"/>
</dbReference>
<dbReference type="Proteomes" id="UP000027604">
    <property type="component" value="Chromosome I"/>
</dbReference>
<comment type="similarity">
    <text evidence="3 9">Belongs to the FlgH family.</text>
</comment>
<dbReference type="eggNOG" id="COG2063">
    <property type="taxonomic scope" value="Bacteria"/>
</dbReference>
<keyword evidence="7 9" id="KW-0975">Bacterial flagellum</keyword>
<keyword evidence="8 9" id="KW-0998">Cell outer membrane</keyword>
<evidence type="ECO:0000313" key="11">
    <source>
        <dbReference type="Proteomes" id="UP000027604"/>
    </source>
</evidence>
<dbReference type="PRINTS" id="PR01008">
    <property type="entry name" value="FLGLRINGFLGH"/>
</dbReference>
<dbReference type="KEGG" id="jag:GJA_1228"/>
<sequence length="219" mass="22747">MKYPVPVMTIVGVALVLSGCAVTPTSIVQLPTTSRAPVTDPVLPANGAIFQASAYRPAFEDRRARLVGDTLTIAITERTNAVKAGASSGNKSGSVGFTTPGLAQGRFGGTVSANGSSKFADGDNQSASNTFNGTIGVTVVEVLPNGNLIVAGEKQIAMNKGIEFIRFSGMVNPDTIGSGNVVPSTQVADARVEYRTNSQIDRAEMASMASRFFLSLLPF</sequence>
<evidence type="ECO:0000256" key="9">
    <source>
        <dbReference type="HAMAP-Rule" id="MF_00415"/>
    </source>
</evidence>